<feature type="binding site" evidence="6">
    <location>
        <position position="131"/>
    </location>
    <ligand>
        <name>substrate</name>
    </ligand>
</feature>
<name>A0A8J2ZN77_9RHOB</name>
<keyword evidence="2 7" id="KW-0479">Metal-binding</keyword>
<feature type="binding site" evidence="6">
    <location>
        <begin position="210"/>
        <end position="211"/>
    </location>
    <ligand>
        <name>substrate</name>
    </ligand>
</feature>
<dbReference type="GO" id="GO:0046872">
    <property type="term" value="F:metal ion binding"/>
    <property type="evidence" value="ECO:0007669"/>
    <property type="project" value="UniProtKB-KW"/>
</dbReference>
<sequence>MTLYHAAEAWIDGGYVSDMLIETDGSAITAIRPFGGEVATPVRLAGPALTDLQVNGSGGVMLNSAPTAETIAHIVGTQRARGTGWVMPTLITSEAALLAQATEAALEAWGTPGFLGLHIEGPHLNVARKGTHNPAFIRPFEPETMDAARRLREAGIPVMLTLAPECVPAESITELAGIGVIVSAGHSAATADEAQAGLKAGVSCFTHLYNAMPPMTSRDPGILGAAINSDAYAGIIVDGHHVSWPMVALACRARPEKARMFMVSDAMSTIGGPDHFELYGERIEVRDGALVNAAGSLAGAHVDLVTCLRNGVGHVGLPLHEAYEMAAIVPYDAMNLPRPTLKVGTPVEELLCLDAALARV</sequence>
<comment type="cofactor">
    <cofactor evidence="7">
        <name>a divalent metal cation</name>
        <dbReference type="ChEBI" id="CHEBI:60240"/>
    </cofactor>
    <text evidence="7">Binds 1 divalent metal cation per subunit.</text>
</comment>
<accession>A0A8J2ZN77</accession>
<organism evidence="9 10">
    <name type="scientific">Salipiger pallidus</name>
    <dbReference type="NCBI Taxonomy" id="1775170"/>
    <lineage>
        <taxon>Bacteria</taxon>
        <taxon>Pseudomonadati</taxon>
        <taxon>Pseudomonadota</taxon>
        <taxon>Alphaproteobacteria</taxon>
        <taxon>Rhodobacterales</taxon>
        <taxon>Roseobacteraceae</taxon>
        <taxon>Salipiger</taxon>
    </lineage>
</organism>
<dbReference type="Proteomes" id="UP000617145">
    <property type="component" value="Unassembled WGS sequence"/>
</dbReference>
<evidence type="ECO:0000313" key="10">
    <source>
        <dbReference type="Proteomes" id="UP000617145"/>
    </source>
</evidence>
<gene>
    <name evidence="9" type="primary">nagA</name>
    <name evidence="9" type="ORF">GCM10011415_36680</name>
</gene>
<reference evidence="9" key="2">
    <citation type="submission" date="2020-09" db="EMBL/GenBank/DDBJ databases">
        <authorList>
            <person name="Sun Q."/>
            <person name="Zhou Y."/>
        </authorList>
    </citation>
    <scope>NUCLEOTIDE SEQUENCE</scope>
    <source>
        <strain evidence="9">CGMCC 1.15762</strain>
    </source>
</reference>
<keyword evidence="4" id="KW-0119">Carbohydrate metabolism</keyword>
<feature type="binding site" evidence="7">
    <location>
        <position position="207"/>
    </location>
    <ligand>
        <name>Zn(2+)</name>
        <dbReference type="ChEBI" id="CHEBI:29105"/>
    </ligand>
</feature>
<dbReference type="AlphaFoldDB" id="A0A8J2ZN77"/>
<protein>
    <submittedName>
        <fullName evidence="9">N-acetylglucosamine-6-phosphate deacetylase</fullName>
    </submittedName>
</protein>
<dbReference type="EMBL" id="BMJV01000009">
    <property type="protein sequence ID" value="GGG83435.1"/>
    <property type="molecule type" value="Genomic_DNA"/>
</dbReference>
<comment type="caution">
    <text evidence="9">The sequence shown here is derived from an EMBL/GenBank/DDBJ whole genome shotgun (WGS) entry which is preliminary data.</text>
</comment>
<evidence type="ECO:0000256" key="2">
    <source>
        <dbReference type="ARBA" id="ARBA00022723"/>
    </source>
</evidence>
<dbReference type="PIRSF" id="PIRSF038994">
    <property type="entry name" value="NagA"/>
    <property type="match status" value="1"/>
</dbReference>
<evidence type="ECO:0000256" key="3">
    <source>
        <dbReference type="ARBA" id="ARBA00022801"/>
    </source>
</evidence>
<feature type="binding site" evidence="7">
    <location>
        <position position="186"/>
    </location>
    <ligand>
        <name>Zn(2+)</name>
        <dbReference type="ChEBI" id="CHEBI:29105"/>
    </ligand>
</feature>
<evidence type="ECO:0000256" key="4">
    <source>
        <dbReference type="PIRNR" id="PIRNR038994"/>
    </source>
</evidence>
<keyword evidence="10" id="KW-1185">Reference proteome</keyword>
<comment type="similarity">
    <text evidence="1 4">Belongs to the metallo-dependent hydrolases superfamily. NagA family.</text>
</comment>
<feature type="binding site" evidence="6">
    <location>
        <position position="241"/>
    </location>
    <ligand>
        <name>substrate</name>
    </ligand>
</feature>
<feature type="domain" description="Amidohydrolase-related" evidence="8">
    <location>
        <begin position="47"/>
        <end position="337"/>
    </location>
</feature>
<evidence type="ECO:0000259" key="8">
    <source>
        <dbReference type="Pfam" id="PF01979"/>
    </source>
</evidence>
<feature type="binding site" evidence="7">
    <location>
        <position position="120"/>
    </location>
    <ligand>
        <name>Zn(2+)</name>
        <dbReference type="ChEBI" id="CHEBI:29105"/>
    </ligand>
</feature>
<feature type="active site" description="Proton donor/acceptor" evidence="5">
    <location>
        <position position="265"/>
    </location>
</feature>
<dbReference type="SUPFAM" id="SSF51556">
    <property type="entry name" value="Metallo-dependent hydrolases"/>
    <property type="match status" value="1"/>
</dbReference>
<evidence type="ECO:0000256" key="5">
    <source>
        <dbReference type="PIRSR" id="PIRSR038994-1"/>
    </source>
</evidence>
<evidence type="ECO:0000256" key="1">
    <source>
        <dbReference type="ARBA" id="ARBA00010716"/>
    </source>
</evidence>
<dbReference type="InterPro" id="IPR003764">
    <property type="entry name" value="GlcNAc_6-P_deAcase"/>
</dbReference>
<proteinExistence type="inferred from homology"/>
<dbReference type="GO" id="GO:0006046">
    <property type="term" value="P:N-acetylglucosamine catabolic process"/>
    <property type="evidence" value="ECO:0007669"/>
    <property type="project" value="TreeGrafter"/>
</dbReference>
<evidence type="ECO:0000313" key="9">
    <source>
        <dbReference type="EMBL" id="GGG83435.1"/>
    </source>
</evidence>
<dbReference type="Pfam" id="PF01979">
    <property type="entry name" value="Amidohydro_1"/>
    <property type="match status" value="1"/>
</dbReference>
<dbReference type="GO" id="GO:0008448">
    <property type="term" value="F:N-acetylglucosamine-6-phosphate deacetylase activity"/>
    <property type="evidence" value="ECO:0007669"/>
    <property type="project" value="InterPro"/>
</dbReference>
<feature type="binding site" evidence="6">
    <location>
        <position position="218"/>
    </location>
    <ligand>
        <name>substrate</name>
    </ligand>
</feature>
<reference evidence="9" key="1">
    <citation type="journal article" date="2014" name="Int. J. Syst. Evol. Microbiol.">
        <title>Complete genome sequence of Corynebacterium casei LMG S-19264T (=DSM 44701T), isolated from a smear-ripened cheese.</title>
        <authorList>
            <consortium name="US DOE Joint Genome Institute (JGI-PGF)"/>
            <person name="Walter F."/>
            <person name="Albersmeier A."/>
            <person name="Kalinowski J."/>
            <person name="Ruckert C."/>
        </authorList>
    </citation>
    <scope>NUCLEOTIDE SEQUENCE</scope>
    <source>
        <strain evidence="9">CGMCC 1.15762</strain>
    </source>
</reference>
<evidence type="ECO:0000256" key="6">
    <source>
        <dbReference type="PIRSR" id="PIRSR038994-2"/>
    </source>
</evidence>
<dbReference type="InterPro" id="IPR006680">
    <property type="entry name" value="Amidohydro-rel"/>
</dbReference>
<feature type="binding site" evidence="6">
    <location>
        <begin position="297"/>
        <end position="299"/>
    </location>
    <ligand>
        <name>substrate</name>
    </ligand>
</feature>
<dbReference type="RefSeq" id="WP_188791740.1">
    <property type="nucleotide sequence ID" value="NZ_BMJV01000009.1"/>
</dbReference>
<dbReference type="InterPro" id="IPR032466">
    <property type="entry name" value="Metal_Hydrolase"/>
</dbReference>
<dbReference type="Gene3D" id="3.20.20.140">
    <property type="entry name" value="Metal-dependent hydrolases"/>
    <property type="match status" value="1"/>
</dbReference>
<evidence type="ECO:0000256" key="7">
    <source>
        <dbReference type="PIRSR" id="PIRSR038994-3"/>
    </source>
</evidence>
<dbReference type="PANTHER" id="PTHR11113:SF14">
    <property type="entry name" value="N-ACETYLGLUCOSAMINE-6-PHOSPHATE DEACETYLASE"/>
    <property type="match status" value="1"/>
</dbReference>
<keyword evidence="3 4" id="KW-0378">Hydrolase</keyword>
<dbReference type="PANTHER" id="PTHR11113">
    <property type="entry name" value="N-ACETYLGLUCOSAMINE-6-PHOSPHATE DEACETYLASE"/>
    <property type="match status" value="1"/>
</dbReference>